<reference evidence="1" key="1">
    <citation type="submission" date="2020-08" db="EMBL/GenBank/DDBJ databases">
        <title>Multicomponent nature underlies the extraordinary mechanical properties of spider dragline silk.</title>
        <authorList>
            <person name="Kono N."/>
            <person name="Nakamura H."/>
            <person name="Mori M."/>
            <person name="Yoshida Y."/>
            <person name="Ohtoshi R."/>
            <person name="Malay A.D."/>
            <person name="Moran D.A.P."/>
            <person name="Tomita M."/>
            <person name="Numata K."/>
            <person name="Arakawa K."/>
        </authorList>
    </citation>
    <scope>NUCLEOTIDE SEQUENCE</scope>
</reference>
<evidence type="ECO:0000313" key="2">
    <source>
        <dbReference type="Proteomes" id="UP000887013"/>
    </source>
</evidence>
<protein>
    <submittedName>
        <fullName evidence="1">Uncharacterized protein</fullName>
    </submittedName>
</protein>
<dbReference type="AlphaFoldDB" id="A0A8X6PQ43"/>
<sequence length="89" mass="10151">MKPSNLKRPFETNHNQYKDKTIDFFENKLKDFNQSRKVMRDLTGGDNQKIVETSYSVSLLIAKCSAAETIGEILIKPAAKIMAELVMEK</sequence>
<organism evidence="1 2">
    <name type="scientific">Nephila pilipes</name>
    <name type="common">Giant wood spider</name>
    <name type="synonym">Nephila maculata</name>
    <dbReference type="NCBI Taxonomy" id="299642"/>
    <lineage>
        <taxon>Eukaryota</taxon>
        <taxon>Metazoa</taxon>
        <taxon>Ecdysozoa</taxon>
        <taxon>Arthropoda</taxon>
        <taxon>Chelicerata</taxon>
        <taxon>Arachnida</taxon>
        <taxon>Araneae</taxon>
        <taxon>Araneomorphae</taxon>
        <taxon>Entelegynae</taxon>
        <taxon>Araneoidea</taxon>
        <taxon>Nephilidae</taxon>
        <taxon>Nephila</taxon>
    </lineage>
</organism>
<name>A0A8X6PQ43_NEPPI</name>
<dbReference type="OrthoDB" id="10068674at2759"/>
<accession>A0A8X6PQ43</accession>
<dbReference type="EMBL" id="BMAW01119045">
    <property type="protein sequence ID" value="GFT82733.1"/>
    <property type="molecule type" value="Genomic_DNA"/>
</dbReference>
<comment type="caution">
    <text evidence="1">The sequence shown here is derived from an EMBL/GenBank/DDBJ whole genome shotgun (WGS) entry which is preliminary data.</text>
</comment>
<keyword evidence="2" id="KW-1185">Reference proteome</keyword>
<gene>
    <name evidence="1" type="ORF">NPIL_687141</name>
</gene>
<evidence type="ECO:0000313" key="1">
    <source>
        <dbReference type="EMBL" id="GFT82733.1"/>
    </source>
</evidence>
<proteinExistence type="predicted"/>
<dbReference type="Proteomes" id="UP000887013">
    <property type="component" value="Unassembled WGS sequence"/>
</dbReference>